<name>A0ABP7MXV5_9GAMM</name>
<evidence type="ECO:0000313" key="2">
    <source>
        <dbReference type="EMBL" id="GAA3931038.1"/>
    </source>
</evidence>
<feature type="transmembrane region" description="Helical" evidence="1">
    <location>
        <begin position="186"/>
        <end position="204"/>
    </location>
</feature>
<evidence type="ECO:0000256" key="1">
    <source>
        <dbReference type="SAM" id="Phobius"/>
    </source>
</evidence>
<reference evidence="3" key="1">
    <citation type="journal article" date="2019" name="Int. J. Syst. Evol. Microbiol.">
        <title>The Global Catalogue of Microorganisms (GCM) 10K type strain sequencing project: providing services to taxonomists for standard genome sequencing and annotation.</title>
        <authorList>
            <consortium name="The Broad Institute Genomics Platform"/>
            <consortium name="The Broad Institute Genome Sequencing Center for Infectious Disease"/>
            <person name="Wu L."/>
            <person name="Ma J."/>
        </authorList>
    </citation>
    <scope>NUCLEOTIDE SEQUENCE [LARGE SCALE GENOMIC DNA]</scope>
    <source>
        <strain evidence="3">JCM 16916</strain>
    </source>
</reference>
<dbReference type="Proteomes" id="UP001501727">
    <property type="component" value="Unassembled WGS sequence"/>
</dbReference>
<feature type="transmembrane region" description="Helical" evidence="1">
    <location>
        <begin position="69"/>
        <end position="91"/>
    </location>
</feature>
<accession>A0ABP7MXV5</accession>
<gene>
    <name evidence="2" type="ORF">GCM10022229_25750</name>
</gene>
<keyword evidence="1" id="KW-1133">Transmembrane helix</keyword>
<evidence type="ECO:0000313" key="3">
    <source>
        <dbReference type="Proteomes" id="UP001501727"/>
    </source>
</evidence>
<dbReference type="EMBL" id="BAAAZU010000029">
    <property type="protein sequence ID" value="GAA3931038.1"/>
    <property type="molecule type" value="Genomic_DNA"/>
</dbReference>
<keyword evidence="1" id="KW-0812">Transmembrane</keyword>
<sequence>MVCTANIFAAQQTAADMQTTTDPLTRLAENTGRYARYSRSAGGLSLVIGGILCLAAFTVGATVELTPAWRYALVAAPLLWLASKELLRAFYYQRAGAVRERLSDRQRRGHFWMVAYLAVMALLIIGGVAWTAGARAWQWPGIAYIAIVAAMPLVAARWFWSTGDFLVGVLLVCQAAVVIVGLHYPWYWILVAGLYAAIAIPTGWREHRDYLRLRDELGLRDEAAGA</sequence>
<feature type="transmembrane region" description="Helical" evidence="1">
    <location>
        <begin position="163"/>
        <end position="180"/>
    </location>
</feature>
<keyword evidence="1" id="KW-0472">Membrane</keyword>
<proteinExistence type="predicted"/>
<feature type="transmembrane region" description="Helical" evidence="1">
    <location>
        <begin position="136"/>
        <end position="156"/>
    </location>
</feature>
<feature type="transmembrane region" description="Helical" evidence="1">
    <location>
        <begin position="43"/>
        <end position="63"/>
    </location>
</feature>
<organism evidence="2 3">
    <name type="scientific">Luteimonas lutimaris</name>
    <dbReference type="NCBI Taxonomy" id="698645"/>
    <lineage>
        <taxon>Bacteria</taxon>
        <taxon>Pseudomonadati</taxon>
        <taxon>Pseudomonadota</taxon>
        <taxon>Gammaproteobacteria</taxon>
        <taxon>Lysobacterales</taxon>
        <taxon>Lysobacteraceae</taxon>
        <taxon>Luteimonas</taxon>
    </lineage>
</organism>
<comment type="caution">
    <text evidence="2">The sequence shown here is derived from an EMBL/GenBank/DDBJ whole genome shotgun (WGS) entry which is preliminary data.</text>
</comment>
<protein>
    <submittedName>
        <fullName evidence="2">Uncharacterized protein</fullName>
    </submittedName>
</protein>
<feature type="transmembrane region" description="Helical" evidence="1">
    <location>
        <begin position="111"/>
        <end position="130"/>
    </location>
</feature>
<keyword evidence="3" id="KW-1185">Reference proteome</keyword>